<name>A0A8J8B0C7_9FIRM</name>
<keyword evidence="3" id="KW-1003">Cell membrane</keyword>
<proteinExistence type="predicted"/>
<feature type="transmembrane region" description="Helical" evidence="7">
    <location>
        <begin position="12"/>
        <end position="31"/>
    </location>
</feature>
<dbReference type="GO" id="GO:0005886">
    <property type="term" value="C:plasma membrane"/>
    <property type="evidence" value="ECO:0007669"/>
    <property type="project" value="UniProtKB-SubCell"/>
</dbReference>
<dbReference type="RefSeq" id="WP_227017589.1">
    <property type="nucleotide sequence ID" value="NZ_JAGSND010000003.1"/>
</dbReference>
<feature type="transmembrane region" description="Helical" evidence="7">
    <location>
        <begin position="51"/>
        <end position="72"/>
    </location>
</feature>
<evidence type="ECO:0000256" key="7">
    <source>
        <dbReference type="SAM" id="Phobius"/>
    </source>
</evidence>
<dbReference type="EMBL" id="JAGSND010000003">
    <property type="protein sequence ID" value="MBR0597458.1"/>
    <property type="molecule type" value="Genomic_DNA"/>
</dbReference>
<organism evidence="9 10">
    <name type="scientific">Sinanaerobacter chloroacetimidivorans</name>
    <dbReference type="NCBI Taxonomy" id="2818044"/>
    <lineage>
        <taxon>Bacteria</taxon>
        <taxon>Bacillati</taxon>
        <taxon>Bacillota</taxon>
        <taxon>Clostridia</taxon>
        <taxon>Peptostreptococcales</taxon>
        <taxon>Anaerovoracaceae</taxon>
        <taxon>Sinanaerobacter</taxon>
    </lineage>
</organism>
<comment type="caution">
    <text evidence="9">The sequence shown here is derived from an EMBL/GenBank/DDBJ whole genome shotgun (WGS) entry which is preliminary data.</text>
</comment>
<reference evidence="9" key="2">
    <citation type="submission" date="2021-04" db="EMBL/GenBank/DDBJ databases">
        <authorList>
            <person name="Liu J."/>
        </authorList>
    </citation>
    <scope>NUCLEOTIDE SEQUENCE</scope>
    <source>
        <strain evidence="9">BAD-6</strain>
    </source>
</reference>
<comment type="subcellular location">
    <subcellularLocation>
        <location evidence="1">Cell membrane</location>
        <topology evidence="1">Multi-pass membrane protein</topology>
    </subcellularLocation>
</comment>
<evidence type="ECO:0000256" key="6">
    <source>
        <dbReference type="ARBA" id="ARBA00023136"/>
    </source>
</evidence>
<keyword evidence="5 7" id="KW-1133">Transmembrane helix</keyword>
<keyword evidence="4 7" id="KW-0812">Transmembrane</keyword>
<evidence type="ECO:0000256" key="2">
    <source>
        <dbReference type="ARBA" id="ARBA00022448"/>
    </source>
</evidence>
<feature type="transmembrane region" description="Helical" evidence="7">
    <location>
        <begin position="93"/>
        <end position="111"/>
    </location>
</feature>
<reference evidence="9" key="1">
    <citation type="submission" date="2021-04" db="EMBL/GenBank/DDBJ databases">
        <title>Sinoanaerobacter chloroacetimidivorans sp. nov., an obligate anaerobic bacterium isolated from anaerobic sludge.</title>
        <authorList>
            <person name="Bao Y."/>
        </authorList>
    </citation>
    <scope>NUCLEOTIDE SEQUENCE</scope>
    <source>
        <strain evidence="9">BAD-6</strain>
    </source>
</reference>
<evidence type="ECO:0000256" key="5">
    <source>
        <dbReference type="ARBA" id="ARBA00022989"/>
    </source>
</evidence>
<evidence type="ECO:0000313" key="9">
    <source>
        <dbReference type="EMBL" id="MBR0597458.1"/>
    </source>
</evidence>
<evidence type="ECO:0000256" key="3">
    <source>
        <dbReference type="ARBA" id="ARBA00022475"/>
    </source>
</evidence>
<dbReference type="AlphaFoldDB" id="A0A8J8B0C7"/>
<gene>
    <name evidence="9" type="ORF">KCX82_06220</name>
</gene>
<evidence type="ECO:0000313" key="10">
    <source>
        <dbReference type="Proteomes" id="UP000675664"/>
    </source>
</evidence>
<accession>A0A8J8B0C7</accession>
<evidence type="ECO:0000256" key="1">
    <source>
        <dbReference type="ARBA" id="ARBA00004651"/>
    </source>
</evidence>
<sequence length="177" mass="19575">MIRKFDRFMNILASVSSYIGAVGILIIMIVICFDVTGRIFFNHPNIGTPEIVQNSLAAIAFLMLPWATYLGQHVRSTMIKNRLPVKLAYSAEIAAYFVGACLFLGVILSAWEPMTFATKIKDFQGEGLRVPIYPVWWVIIYGSVLSCYQCISKIVKAAAAIKNPTFTTEDDGGGIQV</sequence>
<keyword evidence="2" id="KW-0813">Transport</keyword>
<dbReference type="Proteomes" id="UP000675664">
    <property type="component" value="Unassembled WGS sequence"/>
</dbReference>
<keyword evidence="6 7" id="KW-0472">Membrane</keyword>
<evidence type="ECO:0000256" key="4">
    <source>
        <dbReference type="ARBA" id="ARBA00022692"/>
    </source>
</evidence>
<keyword evidence="10" id="KW-1185">Reference proteome</keyword>
<protein>
    <submittedName>
        <fullName evidence="9">TRAP transporter small permease</fullName>
    </submittedName>
</protein>
<dbReference type="InterPro" id="IPR055348">
    <property type="entry name" value="DctQ"/>
</dbReference>
<evidence type="ECO:0000259" key="8">
    <source>
        <dbReference type="Pfam" id="PF04290"/>
    </source>
</evidence>
<dbReference type="Pfam" id="PF04290">
    <property type="entry name" value="DctQ"/>
    <property type="match status" value="1"/>
</dbReference>
<feature type="transmembrane region" description="Helical" evidence="7">
    <location>
        <begin position="131"/>
        <end position="151"/>
    </location>
</feature>
<feature type="domain" description="Tripartite ATP-independent periplasmic transporters DctQ component" evidence="8">
    <location>
        <begin position="27"/>
        <end position="158"/>
    </location>
</feature>